<proteinExistence type="predicted"/>
<dbReference type="EC" id="1.15.1.1" evidence="4"/>
<dbReference type="InterPro" id="IPR036314">
    <property type="entry name" value="SOD_C_sf"/>
</dbReference>
<dbReference type="SUPFAM" id="SSF54719">
    <property type="entry name" value="Fe,Mn superoxide dismutase (SOD), C-terminal domain"/>
    <property type="match status" value="1"/>
</dbReference>
<gene>
    <name evidence="4" type="ORF">MNAN1_003239</name>
</gene>
<dbReference type="PANTHER" id="PTHR43595">
    <property type="entry name" value="37S RIBOSOMAL PROTEIN S26, MITOCHONDRIAL"/>
    <property type="match status" value="1"/>
</dbReference>
<dbReference type="GO" id="GO:0005737">
    <property type="term" value="C:cytoplasm"/>
    <property type="evidence" value="ECO:0007669"/>
    <property type="project" value="TreeGrafter"/>
</dbReference>
<evidence type="ECO:0000313" key="4">
    <source>
        <dbReference type="EMBL" id="WFD28233.1"/>
    </source>
</evidence>
<dbReference type="InterPro" id="IPR019832">
    <property type="entry name" value="Mn/Fe_SOD_C"/>
</dbReference>
<dbReference type="GO" id="GO:0046872">
    <property type="term" value="F:metal ion binding"/>
    <property type="evidence" value="ECO:0007669"/>
    <property type="project" value="InterPro"/>
</dbReference>
<feature type="compositionally biased region" description="Pro residues" evidence="2">
    <location>
        <begin position="224"/>
        <end position="236"/>
    </location>
</feature>
<dbReference type="PANTHER" id="PTHR43595:SF2">
    <property type="entry name" value="SMALL RIBOSOMAL SUBUNIT PROTEIN MS42"/>
    <property type="match status" value="1"/>
</dbReference>
<dbReference type="SUPFAM" id="SSF46609">
    <property type="entry name" value="Fe,Mn superoxide dismutase (SOD), N-terminal domain"/>
    <property type="match status" value="1"/>
</dbReference>
<keyword evidence="5" id="KW-1185">Reference proteome</keyword>
<comment type="function">
    <text evidence="1">Component of the mitochondrial ribosome (mitoribosome), a dedicated translation machinery responsible for the synthesis of mitochondrial genome-encoded proteins, including at least some of the essential transmembrane subunits of the mitochondrial respiratory chain. The mitoribosomes are attached to the mitochondrial inner membrane and translation products are cotranslationally integrated into the membrane.</text>
</comment>
<protein>
    <submittedName>
        <fullName evidence="4">Superoxide dismutase</fullName>
        <ecNumber evidence="4">1.15.1.1</ecNumber>
    </submittedName>
</protein>
<dbReference type="Gene3D" id="3.55.40.20">
    <property type="entry name" value="Iron/manganese superoxide dismutase, C-terminal domain"/>
    <property type="match status" value="1"/>
</dbReference>
<dbReference type="AlphaFoldDB" id="A0AAF0EPE5"/>
<dbReference type="InterPro" id="IPR036324">
    <property type="entry name" value="Mn/Fe_SOD_N_sf"/>
</dbReference>
<reference evidence="4" key="1">
    <citation type="submission" date="2023-03" db="EMBL/GenBank/DDBJ databases">
        <title>Mating type loci evolution in Malassezia.</title>
        <authorList>
            <person name="Coelho M.A."/>
        </authorList>
    </citation>
    <scope>NUCLEOTIDE SEQUENCE</scope>
    <source>
        <strain evidence="4">CBS 9557</strain>
    </source>
</reference>
<feature type="domain" description="Manganese/iron superoxide dismutase C-terminal" evidence="3">
    <location>
        <begin position="263"/>
        <end position="304"/>
    </location>
</feature>
<dbReference type="GO" id="GO:0004784">
    <property type="term" value="F:superoxide dismutase activity"/>
    <property type="evidence" value="ECO:0007669"/>
    <property type="project" value="UniProtKB-EC"/>
</dbReference>
<evidence type="ECO:0000256" key="2">
    <source>
        <dbReference type="SAM" id="MobiDB-lite"/>
    </source>
</evidence>
<dbReference type="Pfam" id="PF02777">
    <property type="entry name" value="Sod_Fe_C"/>
    <property type="match status" value="2"/>
</dbReference>
<feature type="domain" description="Manganese/iron superoxide dismutase C-terminal" evidence="3">
    <location>
        <begin position="142"/>
        <end position="200"/>
    </location>
</feature>
<evidence type="ECO:0000256" key="1">
    <source>
        <dbReference type="ARBA" id="ARBA00037226"/>
    </source>
</evidence>
<sequence>MLRPGLCRTSAALLRRKGARLLHQLPPMPAAIAEGCDPFLSKRTTNLLWTQWQAGLLHRLNEEVKGASLWLTAGTPHATESVVETVISTARDRQKILMFNYASLALNTSFFLTGLVPHEAQASRAYPQPSTHMGPVPTFYGKTLATAIADQFGSLPQFKLAVSAAAMGMVSSGWVWVVKDEHGRLGIVPTYGAGTVLVQQRRQCGPSDLVTALQDGEGNTPNEPSTPTPATAPAPAPASASAAPTSRFDSLAQSSAAGAIGHHLYPLFCVSVFEHAWLGDYGFWGKERYLTHFWDCLNWERVERLWGDSRA</sequence>
<evidence type="ECO:0000313" key="5">
    <source>
        <dbReference type="Proteomes" id="UP001213623"/>
    </source>
</evidence>
<evidence type="ECO:0000259" key="3">
    <source>
        <dbReference type="Pfam" id="PF02777"/>
    </source>
</evidence>
<organism evidence="4 5">
    <name type="scientific">Malassezia nana</name>
    <dbReference type="NCBI Taxonomy" id="180528"/>
    <lineage>
        <taxon>Eukaryota</taxon>
        <taxon>Fungi</taxon>
        <taxon>Dikarya</taxon>
        <taxon>Basidiomycota</taxon>
        <taxon>Ustilaginomycotina</taxon>
        <taxon>Malasseziomycetes</taxon>
        <taxon>Malasseziales</taxon>
        <taxon>Malasseziaceae</taxon>
        <taxon>Malassezia</taxon>
    </lineage>
</organism>
<name>A0AAF0EPE5_9BASI</name>
<keyword evidence="4" id="KW-0560">Oxidoreductase</keyword>
<dbReference type="EMBL" id="CP119897">
    <property type="protein sequence ID" value="WFD28233.1"/>
    <property type="molecule type" value="Genomic_DNA"/>
</dbReference>
<accession>A0AAF0EPE5</accession>
<dbReference type="Proteomes" id="UP001213623">
    <property type="component" value="Chromosome 6"/>
</dbReference>
<feature type="region of interest" description="Disordered" evidence="2">
    <location>
        <begin position="209"/>
        <end position="243"/>
    </location>
</feature>